<accession>A0ABQ1N6M6</accession>
<proteinExistence type="predicted"/>
<dbReference type="EMBL" id="BMEC01000025">
    <property type="protein sequence ID" value="GGC55953.1"/>
    <property type="molecule type" value="Genomic_DNA"/>
</dbReference>
<name>A0ABQ1N6M6_9BACT</name>
<comment type="caution">
    <text evidence="1">The sequence shown here is derived from an EMBL/GenBank/DDBJ whole genome shotgun (WGS) entry which is preliminary data.</text>
</comment>
<evidence type="ECO:0000313" key="2">
    <source>
        <dbReference type="Proteomes" id="UP000636010"/>
    </source>
</evidence>
<keyword evidence="2" id="KW-1185">Reference proteome</keyword>
<evidence type="ECO:0000313" key="1">
    <source>
        <dbReference type="EMBL" id="GGC55953.1"/>
    </source>
</evidence>
<protein>
    <submittedName>
        <fullName evidence="1">Uncharacterized protein</fullName>
    </submittedName>
</protein>
<dbReference type="Proteomes" id="UP000636010">
    <property type="component" value="Unassembled WGS sequence"/>
</dbReference>
<organism evidence="1 2">
    <name type="scientific">Marivirga lumbricoides</name>
    <dbReference type="NCBI Taxonomy" id="1046115"/>
    <lineage>
        <taxon>Bacteria</taxon>
        <taxon>Pseudomonadati</taxon>
        <taxon>Bacteroidota</taxon>
        <taxon>Cytophagia</taxon>
        <taxon>Cytophagales</taxon>
        <taxon>Marivirgaceae</taxon>
        <taxon>Marivirga</taxon>
    </lineage>
</organism>
<reference evidence="2" key="1">
    <citation type="journal article" date="2019" name="Int. J. Syst. Evol. Microbiol.">
        <title>The Global Catalogue of Microorganisms (GCM) 10K type strain sequencing project: providing services to taxonomists for standard genome sequencing and annotation.</title>
        <authorList>
            <consortium name="The Broad Institute Genomics Platform"/>
            <consortium name="The Broad Institute Genome Sequencing Center for Infectious Disease"/>
            <person name="Wu L."/>
            <person name="Ma J."/>
        </authorList>
    </citation>
    <scope>NUCLEOTIDE SEQUENCE [LARGE SCALE GENOMIC DNA]</scope>
    <source>
        <strain evidence="2">CGMCC 1.10832</strain>
    </source>
</reference>
<gene>
    <name evidence="1" type="ORF">GCM10011506_47050</name>
</gene>
<sequence length="161" mass="18996">MRSTPVQINKQKEMRLYTHPKLRITVEEIDGIPYIKEVWRGIFNPIVFRDLIGNSFQIYKKHLSNIRLEHQNKFLLLGDTRDLELIRDEEVDWINKVVNPQYEALGITHQAIIAPISQYASGKVNEVNTDENYLHFITKLFKDENSALQWFLTDNRVKSNI</sequence>